<dbReference type="EMBL" id="UGGQ01000006">
    <property type="protein sequence ID" value="STO17548.1"/>
    <property type="molecule type" value="Genomic_DNA"/>
</dbReference>
<feature type="binding site" evidence="9">
    <location>
        <position position="196"/>
    </location>
    <ligand>
        <name>alpha-D-glucose 1-phosphate</name>
        <dbReference type="ChEBI" id="CHEBI:58601"/>
    </ligand>
</feature>
<dbReference type="InterPro" id="IPR029044">
    <property type="entry name" value="Nucleotide-diphossugar_trans"/>
</dbReference>
<dbReference type="InterPro" id="IPR056818">
    <property type="entry name" value="GlmU/GlgC-like_hexapep"/>
</dbReference>
<dbReference type="PROSITE" id="PS00810">
    <property type="entry name" value="ADP_GLC_PYROPHOSPH_3"/>
    <property type="match status" value="1"/>
</dbReference>
<keyword evidence="2 9" id="KW-0321">Glycogen metabolism</keyword>
<keyword evidence="8 9" id="KW-0119">Carbohydrate metabolism</keyword>
<evidence type="ECO:0000256" key="3">
    <source>
        <dbReference type="ARBA" id="ARBA00022679"/>
    </source>
</evidence>
<name>A0A378PE91_9ACTO</name>
<dbReference type="HAMAP" id="MF_00624">
    <property type="entry name" value="GlgC"/>
    <property type="match status" value="1"/>
</dbReference>
<feature type="site" description="Could play a key role in the communication between the regulatory and the substrate sites" evidence="9">
    <location>
        <position position="130"/>
    </location>
</feature>
<comment type="similarity">
    <text evidence="1 9">Belongs to the bacterial/plant glucose-1-phosphate adenylyltransferase family.</text>
</comment>
<dbReference type="Pfam" id="PF24894">
    <property type="entry name" value="Hexapep_GlmU"/>
    <property type="match status" value="1"/>
</dbReference>
<protein>
    <recommendedName>
        <fullName evidence="9">Glucose-1-phosphate adenylyltransferase</fullName>
        <ecNumber evidence="9">2.7.7.27</ecNumber>
    </recommendedName>
    <alternativeName>
        <fullName evidence="9">ADP-glucose pyrophosphorylase</fullName>
        <shortName evidence="9">ADPGlc PPase</shortName>
    </alternativeName>
    <alternativeName>
        <fullName evidence="9">ADP-glucose synthase</fullName>
    </alternativeName>
</protein>
<evidence type="ECO:0000256" key="4">
    <source>
        <dbReference type="ARBA" id="ARBA00022695"/>
    </source>
</evidence>
<dbReference type="SUPFAM" id="SSF53448">
    <property type="entry name" value="Nucleotide-diphospho-sugar transferases"/>
    <property type="match status" value="1"/>
</dbReference>
<evidence type="ECO:0000256" key="9">
    <source>
        <dbReference type="HAMAP-Rule" id="MF_00624"/>
    </source>
</evidence>
<comment type="function">
    <text evidence="9">Involved in the biosynthesis of ADP-glucose, a building block required for the elongation reactions to produce glycogen. Catalyzes the reaction between ATP and alpha-D-glucose 1-phosphate (G1P) to produce pyrophosphate and ADP-Glc.</text>
</comment>
<comment type="subunit">
    <text evidence="9">Homotetramer.</text>
</comment>
<feature type="domain" description="Glucose-1-phosphate adenylyltransferase/Bifunctional protein GlmU-like C-terminal hexapeptide" evidence="11">
    <location>
        <begin position="333"/>
        <end position="437"/>
    </location>
</feature>
<dbReference type="Gene3D" id="2.160.10.10">
    <property type="entry name" value="Hexapeptide repeat proteins"/>
    <property type="match status" value="1"/>
</dbReference>
<dbReference type="InterPro" id="IPR005836">
    <property type="entry name" value="ADP_Glu_pyroP_CS"/>
</dbReference>
<dbReference type="NCBIfam" id="NF001947">
    <property type="entry name" value="PRK00725.1"/>
    <property type="match status" value="1"/>
</dbReference>
<dbReference type="CDD" id="cd04651">
    <property type="entry name" value="LbH_G1P_AT_C"/>
    <property type="match status" value="1"/>
</dbReference>
<evidence type="ECO:0000259" key="11">
    <source>
        <dbReference type="Pfam" id="PF24894"/>
    </source>
</evidence>
<evidence type="ECO:0000256" key="6">
    <source>
        <dbReference type="ARBA" id="ARBA00022840"/>
    </source>
</evidence>
<dbReference type="PROSITE" id="PS00809">
    <property type="entry name" value="ADP_GLC_PYROPHOSPH_2"/>
    <property type="match status" value="1"/>
</dbReference>
<evidence type="ECO:0000256" key="1">
    <source>
        <dbReference type="ARBA" id="ARBA00010443"/>
    </source>
</evidence>
<dbReference type="Pfam" id="PF00483">
    <property type="entry name" value="NTP_transferase"/>
    <property type="match status" value="1"/>
</dbReference>
<dbReference type="InterPro" id="IPR023049">
    <property type="entry name" value="GlgC_bac"/>
</dbReference>
<keyword evidence="5 9" id="KW-0547">Nucleotide-binding</keyword>
<dbReference type="UniPathway" id="UPA00164"/>
<dbReference type="CDD" id="cd02508">
    <property type="entry name" value="ADP_Glucose_PP"/>
    <property type="match status" value="1"/>
</dbReference>
<dbReference type="PROSITE" id="PS00808">
    <property type="entry name" value="ADP_GLC_PYROPHOSPH_1"/>
    <property type="match status" value="1"/>
</dbReference>
<feature type="binding site" evidence="9">
    <location>
        <position position="229"/>
    </location>
    <ligand>
        <name>alpha-D-glucose 1-phosphate</name>
        <dbReference type="ChEBI" id="CHEBI:58601"/>
    </ligand>
</feature>
<feature type="site" description="Could play a key role in the communication between the regulatory and the substrate sites" evidence="9">
    <location>
        <position position="93"/>
    </location>
</feature>
<comment type="pathway">
    <text evidence="9">Glycan biosynthesis; glycogen biosynthesis.</text>
</comment>
<dbReference type="InterPro" id="IPR011004">
    <property type="entry name" value="Trimer_LpxA-like_sf"/>
</dbReference>
<feature type="binding site" evidence="9">
    <location>
        <begin position="211"/>
        <end position="212"/>
    </location>
    <ligand>
        <name>alpha-D-glucose 1-phosphate</name>
        <dbReference type="ChEBI" id="CHEBI:58601"/>
    </ligand>
</feature>
<keyword evidence="4 9" id="KW-0548">Nucleotidyltransferase</keyword>
<comment type="caution">
    <text evidence="12">The sequence shown here is derived from an EMBL/GenBank/DDBJ whole genome shotgun (WGS) entry which is preliminary data.</text>
</comment>
<organism evidence="12 13">
    <name type="scientific">Mobiluncus mulieris</name>
    <dbReference type="NCBI Taxonomy" id="2052"/>
    <lineage>
        <taxon>Bacteria</taxon>
        <taxon>Bacillati</taxon>
        <taxon>Actinomycetota</taxon>
        <taxon>Actinomycetes</taxon>
        <taxon>Actinomycetales</taxon>
        <taxon>Actinomycetaceae</taxon>
        <taxon>Mobiluncus</taxon>
    </lineage>
</organism>
<accession>A0A378PE91</accession>
<dbReference type="NCBIfam" id="TIGR02091">
    <property type="entry name" value="glgC"/>
    <property type="match status" value="1"/>
</dbReference>
<keyword evidence="6 9" id="KW-0067">ATP-binding</keyword>
<dbReference type="SUPFAM" id="SSF51161">
    <property type="entry name" value="Trimeric LpxA-like enzymes"/>
    <property type="match status" value="1"/>
</dbReference>
<dbReference type="GO" id="GO:0005978">
    <property type="term" value="P:glycogen biosynthetic process"/>
    <property type="evidence" value="ECO:0007669"/>
    <property type="project" value="UniProtKB-UniRule"/>
</dbReference>
<dbReference type="PANTHER" id="PTHR43523:SF2">
    <property type="entry name" value="GLUCOSE-1-PHOSPHATE ADENYLYLTRANSFERASE"/>
    <property type="match status" value="1"/>
</dbReference>
<proteinExistence type="inferred from homology"/>
<feature type="binding site" evidence="9">
    <location>
        <position position="131"/>
    </location>
    <ligand>
        <name>alpha-D-glucose 1-phosphate</name>
        <dbReference type="ChEBI" id="CHEBI:58601"/>
    </ligand>
</feature>
<dbReference type="InterPro" id="IPR011831">
    <property type="entry name" value="ADP-Glc_PPase"/>
</dbReference>
<reference evidence="12 13" key="1">
    <citation type="submission" date="2018-06" db="EMBL/GenBank/DDBJ databases">
        <authorList>
            <consortium name="Pathogen Informatics"/>
            <person name="Doyle S."/>
        </authorList>
    </citation>
    <scope>NUCLEOTIDE SEQUENCE [LARGE SCALE GENOMIC DNA]</scope>
    <source>
        <strain evidence="12 13">NCTC11819</strain>
    </source>
</reference>
<evidence type="ECO:0000313" key="13">
    <source>
        <dbReference type="Proteomes" id="UP000255284"/>
    </source>
</evidence>
<dbReference type="GO" id="GO:0008878">
    <property type="term" value="F:glucose-1-phosphate adenylyltransferase activity"/>
    <property type="evidence" value="ECO:0007669"/>
    <property type="project" value="UniProtKB-UniRule"/>
</dbReference>
<evidence type="ECO:0000313" key="12">
    <source>
        <dbReference type="EMBL" id="STO17548.1"/>
    </source>
</evidence>
<sequence>MPQLPSLLTYLKNNLNLARKSPQSPEILTYARFVANPKVLSIILAGGEGKRLMPLTEDRAKPAVPFGGHYRLIDFALSNVVNSGYHRVVVLTQYKSHSLDRHIATAWHMSNILGNYVAPVPAQQRTGKHWYMGSADAIYQSLNIIKDDDPDYVLIIGADNIYRMDFSQMVDAHIASGLPATVAGIRQPLALASAFGVIEADESDRITAFREKPQDAVGLPDAPDQVLASMGNYVFTTKALLEAMAQDAKNEDSNHDMGGDIVPFFVEHGEANCYDFIRNQVPGATDRDRDYWRDVGTIDAYFEASMDLISVHPVFNLYNPRWPIMTNTGGQMPPAKFVYGDDSRMGHAIDSFVSNGVIISGARCVHSILSPGVRLNSWSHVSDSVLMNGVVLARRARVDRAILDKNVYVGEGVTIGVDLEADRRRGFIVSDGGITVVPKGTRVEN</sequence>
<evidence type="ECO:0000256" key="5">
    <source>
        <dbReference type="ARBA" id="ARBA00022741"/>
    </source>
</evidence>
<dbReference type="NCBIfam" id="NF002023">
    <property type="entry name" value="PRK00844.1"/>
    <property type="match status" value="1"/>
</dbReference>
<feature type="domain" description="Nucleotidyl transferase" evidence="10">
    <location>
        <begin position="41"/>
        <end position="308"/>
    </location>
</feature>
<gene>
    <name evidence="9 12" type="primary">glgC</name>
    <name evidence="12" type="ORF">NCTC11819_02142</name>
</gene>
<evidence type="ECO:0000256" key="2">
    <source>
        <dbReference type="ARBA" id="ARBA00022600"/>
    </source>
</evidence>
<keyword evidence="3 9" id="KW-0808">Transferase</keyword>
<dbReference type="InterPro" id="IPR005835">
    <property type="entry name" value="NTP_transferase_dom"/>
</dbReference>
<dbReference type="Gene3D" id="3.90.550.10">
    <property type="entry name" value="Spore Coat Polysaccharide Biosynthesis Protein SpsA, Chain A"/>
    <property type="match status" value="1"/>
</dbReference>
<dbReference type="GO" id="GO:0005524">
    <property type="term" value="F:ATP binding"/>
    <property type="evidence" value="ECO:0007669"/>
    <property type="project" value="UniProtKB-KW"/>
</dbReference>
<dbReference type="AlphaFoldDB" id="A0A378PE91"/>
<evidence type="ECO:0000256" key="8">
    <source>
        <dbReference type="ARBA" id="ARBA00023277"/>
    </source>
</evidence>
<keyword evidence="7 9" id="KW-0320">Glycogen biosynthesis</keyword>
<evidence type="ECO:0000256" key="7">
    <source>
        <dbReference type="ARBA" id="ARBA00023056"/>
    </source>
</evidence>
<dbReference type="EC" id="2.7.7.27" evidence="9"/>
<dbReference type="Proteomes" id="UP000255284">
    <property type="component" value="Unassembled WGS sequence"/>
</dbReference>
<comment type="catalytic activity">
    <reaction evidence="9">
        <text>alpha-D-glucose 1-phosphate + ATP + H(+) = ADP-alpha-D-glucose + diphosphate</text>
        <dbReference type="Rhea" id="RHEA:12120"/>
        <dbReference type="ChEBI" id="CHEBI:15378"/>
        <dbReference type="ChEBI" id="CHEBI:30616"/>
        <dbReference type="ChEBI" id="CHEBI:33019"/>
        <dbReference type="ChEBI" id="CHEBI:57498"/>
        <dbReference type="ChEBI" id="CHEBI:58601"/>
        <dbReference type="EC" id="2.7.7.27"/>
    </reaction>
</comment>
<dbReference type="PANTHER" id="PTHR43523">
    <property type="entry name" value="GLUCOSE-1-PHOSPHATE ADENYLYLTRANSFERASE-RELATED"/>
    <property type="match status" value="1"/>
</dbReference>
<evidence type="ECO:0000259" key="10">
    <source>
        <dbReference type="Pfam" id="PF00483"/>
    </source>
</evidence>